<feature type="region of interest" description="Disordered" evidence="1">
    <location>
        <begin position="401"/>
        <end position="450"/>
    </location>
</feature>
<evidence type="ECO:0000313" key="2">
    <source>
        <dbReference type="EMBL" id="CAK7226715.1"/>
    </source>
</evidence>
<keyword evidence="3" id="KW-1185">Reference proteome</keyword>
<comment type="caution">
    <text evidence="2">The sequence shown here is derived from an EMBL/GenBank/DDBJ whole genome shotgun (WGS) entry which is preliminary data.</text>
</comment>
<sequence length="450" mass="49537">MHYPYDSVADSHIGHTSSAPSYDMNGYSYQASPRDSGLATTMDEYSFNSYPTTAPPVEGSTTTPPMYSFSGPVNGHSAYMSPVNRLPPPNPGYSSYPLPMPHSPSLEQPGALQRTSTYRAGRSPDDGLDRTPQMPPMATGQHRLSSTDAAAERIRTPRTQPPQLGGMPSAVNGHHSGKPPAGAAMESHPEDFEATIPEENQNKVLAKGDEIDLNDDCNAEDRLIYDLHKKHRNHRGKGMWDTISAEYHKEAYSAMVRVYIDEEKIKYTRYAARLKEVIGTKYHDFKAVDVEGFLSRTGIEDYVPEQSSKTRKRNHFQARKLKGSDAGIPPSQPVAAVWNPGYGAPSIAGQQQYSLPDPDQPMSIVQYNYDRQALAAIPTPSLSQEQTNAFLDSLDEKYGEIDSDDALDSNYSDSPGDHKMSGTPEAGVSHRPLPSPSYNYATTRTRSAYK</sequence>
<evidence type="ECO:0000256" key="1">
    <source>
        <dbReference type="SAM" id="MobiDB-lite"/>
    </source>
</evidence>
<feature type="region of interest" description="Disordered" evidence="1">
    <location>
        <begin position="98"/>
        <end position="186"/>
    </location>
</feature>
<feature type="compositionally biased region" description="Polar residues" evidence="1">
    <location>
        <begin position="436"/>
        <end position="450"/>
    </location>
</feature>
<name>A0ABP0C6E5_9PEZI</name>
<dbReference type="Proteomes" id="UP001642405">
    <property type="component" value="Unassembled WGS sequence"/>
</dbReference>
<feature type="region of interest" description="Disordered" evidence="1">
    <location>
        <begin position="1"/>
        <end position="27"/>
    </location>
</feature>
<gene>
    <name evidence="2" type="ORF">SCUCBS95973_006292</name>
</gene>
<reference evidence="2 3" key="1">
    <citation type="submission" date="2024-01" db="EMBL/GenBank/DDBJ databases">
        <authorList>
            <person name="Allen C."/>
            <person name="Tagirdzhanova G."/>
        </authorList>
    </citation>
    <scope>NUCLEOTIDE SEQUENCE [LARGE SCALE GENOMIC DNA]</scope>
</reference>
<dbReference type="EMBL" id="CAWUHB010000037">
    <property type="protein sequence ID" value="CAK7226715.1"/>
    <property type="molecule type" value="Genomic_DNA"/>
</dbReference>
<evidence type="ECO:0008006" key="4">
    <source>
        <dbReference type="Google" id="ProtNLM"/>
    </source>
</evidence>
<proteinExistence type="predicted"/>
<protein>
    <recommendedName>
        <fullName evidence="4">Clr5 domain-containing protein</fullName>
    </recommendedName>
</protein>
<evidence type="ECO:0000313" key="3">
    <source>
        <dbReference type="Proteomes" id="UP001642405"/>
    </source>
</evidence>
<organism evidence="2 3">
    <name type="scientific">Sporothrix curviconia</name>
    <dbReference type="NCBI Taxonomy" id="1260050"/>
    <lineage>
        <taxon>Eukaryota</taxon>
        <taxon>Fungi</taxon>
        <taxon>Dikarya</taxon>
        <taxon>Ascomycota</taxon>
        <taxon>Pezizomycotina</taxon>
        <taxon>Sordariomycetes</taxon>
        <taxon>Sordariomycetidae</taxon>
        <taxon>Ophiostomatales</taxon>
        <taxon>Ophiostomataceae</taxon>
        <taxon>Sporothrix</taxon>
    </lineage>
</organism>
<accession>A0ABP0C6E5</accession>